<evidence type="ECO:0000256" key="1">
    <source>
        <dbReference type="ARBA" id="ARBA00004651"/>
    </source>
</evidence>
<dbReference type="GO" id="GO:0005886">
    <property type="term" value="C:plasma membrane"/>
    <property type="evidence" value="ECO:0007669"/>
    <property type="project" value="UniProtKB-SubCell"/>
</dbReference>
<comment type="catalytic activity">
    <reaction evidence="7">
        <text>fluoride(in) = fluoride(out)</text>
        <dbReference type="Rhea" id="RHEA:76159"/>
        <dbReference type="ChEBI" id="CHEBI:17051"/>
    </reaction>
    <physiologicalReaction direction="left-to-right" evidence="7">
        <dbReference type="Rhea" id="RHEA:76160"/>
    </physiologicalReaction>
</comment>
<dbReference type="AlphaFoldDB" id="A0A6J7JQF0"/>
<evidence type="ECO:0000256" key="5">
    <source>
        <dbReference type="ARBA" id="ARBA00023136"/>
    </source>
</evidence>
<name>A0A6J7JQF0_9ZZZZ</name>
<dbReference type="Pfam" id="PF02537">
    <property type="entry name" value="CRCB"/>
    <property type="match status" value="1"/>
</dbReference>
<evidence type="ECO:0000256" key="2">
    <source>
        <dbReference type="ARBA" id="ARBA00022475"/>
    </source>
</evidence>
<proteinExistence type="inferred from homology"/>
<organism evidence="9">
    <name type="scientific">freshwater metagenome</name>
    <dbReference type="NCBI Taxonomy" id="449393"/>
    <lineage>
        <taxon>unclassified sequences</taxon>
        <taxon>metagenomes</taxon>
        <taxon>ecological metagenomes</taxon>
    </lineage>
</organism>
<sequence>MPKELPTTALVFLGGALGSGLRFSFGLQIEPLQLLFLVNLLGTLLLGVVNGKTWPSWVHPLVGTGVAGGFTTLSGLSLFLNEHLATDPLATLVPIAVMFALGFVAHWAGMKLAVIWR</sequence>
<keyword evidence="4 8" id="KW-1133">Transmembrane helix</keyword>
<evidence type="ECO:0000256" key="3">
    <source>
        <dbReference type="ARBA" id="ARBA00022692"/>
    </source>
</evidence>
<evidence type="ECO:0000256" key="6">
    <source>
        <dbReference type="ARBA" id="ARBA00035120"/>
    </source>
</evidence>
<gene>
    <name evidence="9" type="ORF">UFOPK3837_00064</name>
</gene>
<dbReference type="InterPro" id="IPR003691">
    <property type="entry name" value="FluC"/>
</dbReference>
<evidence type="ECO:0000256" key="4">
    <source>
        <dbReference type="ARBA" id="ARBA00022989"/>
    </source>
</evidence>
<comment type="similarity">
    <text evidence="6">Belongs to the fluoride channel Fluc/FEX (TC 1.A.43) family.</text>
</comment>
<feature type="transmembrane region" description="Helical" evidence="8">
    <location>
        <begin position="32"/>
        <end position="49"/>
    </location>
</feature>
<protein>
    <submittedName>
        <fullName evidence="9">Unannotated protein</fullName>
    </submittedName>
</protein>
<comment type="subcellular location">
    <subcellularLocation>
        <location evidence="1">Cell membrane</location>
        <topology evidence="1">Multi-pass membrane protein</topology>
    </subcellularLocation>
</comment>
<reference evidence="9" key="1">
    <citation type="submission" date="2020-05" db="EMBL/GenBank/DDBJ databases">
        <authorList>
            <person name="Chiriac C."/>
            <person name="Salcher M."/>
            <person name="Ghai R."/>
            <person name="Kavagutti S V."/>
        </authorList>
    </citation>
    <scope>NUCLEOTIDE SEQUENCE</scope>
</reference>
<evidence type="ECO:0000256" key="7">
    <source>
        <dbReference type="ARBA" id="ARBA00035585"/>
    </source>
</evidence>
<feature type="transmembrane region" description="Helical" evidence="8">
    <location>
        <begin position="92"/>
        <end position="114"/>
    </location>
</feature>
<evidence type="ECO:0000256" key="8">
    <source>
        <dbReference type="SAM" id="Phobius"/>
    </source>
</evidence>
<dbReference type="EMBL" id="CAFBNO010000001">
    <property type="protein sequence ID" value="CAB4945061.1"/>
    <property type="molecule type" value="Genomic_DNA"/>
</dbReference>
<accession>A0A6J7JQF0</accession>
<feature type="transmembrane region" description="Helical" evidence="8">
    <location>
        <begin position="61"/>
        <end position="80"/>
    </location>
</feature>
<keyword evidence="2" id="KW-1003">Cell membrane</keyword>
<evidence type="ECO:0000313" key="9">
    <source>
        <dbReference type="EMBL" id="CAB4945061.1"/>
    </source>
</evidence>
<keyword evidence="5 8" id="KW-0472">Membrane</keyword>
<keyword evidence="3 8" id="KW-0812">Transmembrane</keyword>